<dbReference type="AlphaFoldDB" id="A0A412AVK0"/>
<organism evidence="2 3">
    <name type="scientific">[Clostridium] leptum</name>
    <dbReference type="NCBI Taxonomy" id="1535"/>
    <lineage>
        <taxon>Bacteria</taxon>
        <taxon>Bacillati</taxon>
        <taxon>Bacillota</taxon>
        <taxon>Clostridia</taxon>
        <taxon>Eubacteriales</taxon>
        <taxon>Oscillospiraceae</taxon>
        <taxon>Oscillospiraceae incertae sedis</taxon>
    </lineage>
</organism>
<evidence type="ECO:0000256" key="1">
    <source>
        <dbReference type="SAM" id="MobiDB-lite"/>
    </source>
</evidence>
<gene>
    <name evidence="2" type="ORF">DWY99_11100</name>
</gene>
<reference evidence="2 3" key="1">
    <citation type="submission" date="2018-08" db="EMBL/GenBank/DDBJ databases">
        <title>A genome reference for cultivated species of the human gut microbiota.</title>
        <authorList>
            <person name="Zou Y."/>
            <person name="Xue W."/>
            <person name="Luo G."/>
        </authorList>
    </citation>
    <scope>NUCLEOTIDE SEQUENCE [LARGE SCALE GENOMIC DNA]</scope>
    <source>
        <strain evidence="2 3">AF28-26</strain>
    </source>
</reference>
<accession>A0A412AVK0</accession>
<comment type="caution">
    <text evidence="2">The sequence shown here is derived from an EMBL/GenBank/DDBJ whole genome shotgun (WGS) entry which is preliminary data.</text>
</comment>
<proteinExistence type="predicted"/>
<name>A0A412AVK0_9FIRM</name>
<feature type="region of interest" description="Disordered" evidence="1">
    <location>
        <begin position="84"/>
        <end position="114"/>
    </location>
</feature>
<evidence type="ECO:0000313" key="3">
    <source>
        <dbReference type="Proteomes" id="UP000284751"/>
    </source>
</evidence>
<dbReference type="Proteomes" id="UP000284751">
    <property type="component" value="Unassembled WGS sequence"/>
</dbReference>
<evidence type="ECO:0000313" key="2">
    <source>
        <dbReference type="EMBL" id="RGQ36877.1"/>
    </source>
</evidence>
<dbReference type="EMBL" id="QRTC01000050">
    <property type="protein sequence ID" value="RGQ36877.1"/>
    <property type="molecule type" value="Genomic_DNA"/>
</dbReference>
<sequence length="180" mass="20326">MDLFNTISCAVAAAYEAVANRNRQAAVNNRLKAVVRSEMGTINRAYIALGKHFYNDLRSQATGDEAVLCNAIDQAKERILKAREKLAAESQPTKGSGKAKVKNTQAWEQDEENDDVLTENLKESPVYHPFVAQAQEAEEDSETEELKMPRLIQAAENQRRLFDENSGCVFFPYWKNRADR</sequence>
<protein>
    <submittedName>
        <fullName evidence="2">Uncharacterized protein</fullName>
    </submittedName>
</protein>